<dbReference type="InterPro" id="IPR050103">
    <property type="entry name" value="Class-III_PLP-dep_AT"/>
</dbReference>
<dbReference type="Gene3D" id="3.90.1150.10">
    <property type="entry name" value="Aspartate Aminotransferase, domain 1"/>
    <property type="match status" value="1"/>
</dbReference>
<accession>A0A0A8QC29</accession>
<dbReference type="NCBIfam" id="NF005993">
    <property type="entry name" value="PRK08117.1"/>
    <property type="match status" value="1"/>
</dbReference>
<name>A0A0A8QC29_9ACTN</name>
<evidence type="ECO:0000313" key="5">
    <source>
        <dbReference type="Proteomes" id="UP000250080"/>
    </source>
</evidence>
<dbReference type="PANTHER" id="PTHR11986">
    <property type="entry name" value="AMINOTRANSFERASE CLASS III"/>
    <property type="match status" value="1"/>
</dbReference>
<dbReference type="GO" id="GO:0030170">
    <property type="term" value="F:pyridoxal phosphate binding"/>
    <property type="evidence" value="ECO:0007669"/>
    <property type="project" value="InterPro"/>
</dbReference>
<proteinExistence type="inferred from homology"/>
<sequence>MITYEDYKQYLSPALSKATNLVIDHGEGSYVWDVSGRRYLDWVQGIAVNALGHCHPRVVEAIREQVGKLLTCSFNVVNYESTLKWAKRIAEIAPGELGSTFFSNGGAEATDGALKLAKAYTGRPGIIAFKGSFHGRTIAATSVTASSAHYRAGYDPLVPGIDLVTYPSADQSPEGYTDDQIADWALRQLTDLFAYVRDPHSVAAVLMEPVQGEGGYVVPPTRFVKALRQLCTDNGILLIFDEIQAGYGRTGRMFASENFDVVPDIMTIGKAMAGGLPASGVVSTPEIMAAWGPGRHGGTFGGNPVVASAGLAVLDVYAETHLLDNVNAVGSYLAGRLDELKDEFPIVTDARGLGLMRAIELNHVDGRPGGDLLEEVRAICLDKGLMTLSCGVRHNGMRFATPLNTTTELIDEGLDILHQALTTVSAREAPRHTSGATTKQAVAA</sequence>
<dbReference type="InterPro" id="IPR005814">
    <property type="entry name" value="Aminotrans_3"/>
</dbReference>
<evidence type="ECO:0000256" key="1">
    <source>
        <dbReference type="ARBA" id="ARBA00001933"/>
    </source>
</evidence>
<comment type="similarity">
    <text evidence="3">Belongs to the class-III pyridoxal-phosphate-dependent aminotransferase family.</text>
</comment>
<dbReference type="InterPro" id="IPR015424">
    <property type="entry name" value="PyrdxlP-dep_Trfase"/>
</dbReference>
<dbReference type="AlphaFoldDB" id="A0A0A8QC29"/>
<dbReference type="GO" id="GO:0008483">
    <property type="term" value="F:transaminase activity"/>
    <property type="evidence" value="ECO:0007669"/>
    <property type="project" value="UniProtKB-KW"/>
</dbReference>
<dbReference type="Gene3D" id="3.40.640.10">
    <property type="entry name" value="Type I PLP-dependent aspartate aminotransferase-like (Major domain)"/>
    <property type="match status" value="1"/>
</dbReference>
<dbReference type="Proteomes" id="UP000250080">
    <property type="component" value="Chromosome I"/>
</dbReference>
<dbReference type="PROSITE" id="PS00600">
    <property type="entry name" value="AA_TRANSFER_CLASS_3"/>
    <property type="match status" value="1"/>
</dbReference>
<keyword evidence="2 3" id="KW-0663">Pyridoxal phosphate</keyword>
<dbReference type="OMA" id="SRTCAVI"/>
<dbReference type="PIRSF" id="PIRSF000521">
    <property type="entry name" value="Transaminase_4ab_Lys_Orn"/>
    <property type="match status" value="1"/>
</dbReference>
<gene>
    <name evidence="4" type="ORF">PFR_JS23_2059</name>
</gene>
<dbReference type="InterPro" id="IPR049704">
    <property type="entry name" value="Aminotrans_3_PPA_site"/>
</dbReference>
<comment type="cofactor">
    <cofactor evidence="1">
        <name>pyridoxal 5'-phosphate</name>
        <dbReference type="ChEBI" id="CHEBI:597326"/>
    </cofactor>
</comment>
<evidence type="ECO:0000313" key="4">
    <source>
        <dbReference type="EMBL" id="SCQ81878.1"/>
    </source>
</evidence>
<dbReference type="GO" id="GO:0042802">
    <property type="term" value="F:identical protein binding"/>
    <property type="evidence" value="ECO:0007669"/>
    <property type="project" value="TreeGrafter"/>
</dbReference>
<dbReference type="SUPFAM" id="SSF53383">
    <property type="entry name" value="PLP-dependent transferases"/>
    <property type="match status" value="1"/>
</dbReference>
<dbReference type="FunFam" id="3.40.640.10:FF:000004">
    <property type="entry name" value="Acetylornithine aminotransferase"/>
    <property type="match status" value="1"/>
</dbReference>
<keyword evidence="4" id="KW-0808">Transferase</keyword>
<reference evidence="4 5" key="1">
    <citation type="submission" date="2016-09" db="EMBL/GenBank/DDBJ databases">
        <authorList>
            <person name="Laine KS P."/>
        </authorList>
    </citation>
    <scope>NUCLEOTIDE SEQUENCE [LARGE SCALE GENOMIC DNA]</scope>
    <source>
        <strain evidence="4">PFRJS-23</strain>
    </source>
</reference>
<dbReference type="Pfam" id="PF00202">
    <property type="entry name" value="Aminotran_3"/>
    <property type="match status" value="1"/>
</dbReference>
<dbReference type="RefSeq" id="WP_013162025.1">
    <property type="nucleotide sequence ID" value="NZ_CCYN01000040.1"/>
</dbReference>
<dbReference type="InterPro" id="IPR015421">
    <property type="entry name" value="PyrdxlP-dep_Trfase_major"/>
</dbReference>
<evidence type="ECO:0000256" key="2">
    <source>
        <dbReference type="ARBA" id="ARBA00022898"/>
    </source>
</evidence>
<dbReference type="InterPro" id="IPR015422">
    <property type="entry name" value="PyrdxlP-dep_Trfase_small"/>
</dbReference>
<dbReference type="CDD" id="cd00610">
    <property type="entry name" value="OAT_like"/>
    <property type="match status" value="1"/>
</dbReference>
<dbReference type="EMBL" id="LT618793">
    <property type="protein sequence ID" value="SCQ81878.1"/>
    <property type="molecule type" value="Genomic_DNA"/>
</dbReference>
<dbReference type="GeneID" id="61221245"/>
<evidence type="ECO:0000256" key="3">
    <source>
        <dbReference type="RuleBase" id="RU003560"/>
    </source>
</evidence>
<keyword evidence="4" id="KW-0032">Aminotransferase</keyword>
<protein>
    <submittedName>
        <fullName evidence="4">4-aminobutyrate aminotransferase apoenzyme</fullName>
    </submittedName>
</protein>
<organism evidence="4 5">
    <name type="scientific">Propionibacterium freudenreichii</name>
    <dbReference type="NCBI Taxonomy" id="1744"/>
    <lineage>
        <taxon>Bacteria</taxon>
        <taxon>Bacillati</taxon>
        <taxon>Actinomycetota</taxon>
        <taxon>Actinomycetes</taxon>
        <taxon>Propionibacteriales</taxon>
        <taxon>Propionibacteriaceae</taxon>
        <taxon>Propionibacterium</taxon>
    </lineage>
</organism>